<name>A0ABW1IMM4_9BACL</name>
<gene>
    <name evidence="2" type="ORF">ACFPXP_07480</name>
</gene>
<feature type="region of interest" description="Disordered" evidence="1">
    <location>
        <begin position="322"/>
        <end position="375"/>
    </location>
</feature>
<dbReference type="EMBL" id="JBHSQV010000036">
    <property type="protein sequence ID" value="MFC5986274.1"/>
    <property type="molecule type" value="Genomic_DNA"/>
</dbReference>
<protein>
    <recommendedName>
        <fullName evidence="4">Flagellar hook-length control protein FliK</fullName>
    </recommendedName>
</protein>
<dbReference type="Proteomes" id="UP001596250">
    <property type="component" value="Unassembled WGS sequence"/>
</dbReference>
<evidence type="ECO:0000256" key="1">
    <source>
        <dbReference type="SAM" id="MobiDB-lite"/>
    </source>
</evidence>
<evidence type="ECO:0008006" key="4">
    <source>
        <dbReference type="Google" id="ProtNLM"/>
    </source>
</evidence>
<feature type="compositionally biased region" description="Polar residues" evidence="1">
    <location>
        <begin position="240"/>
        <end position="258"/>
    </location>
</feature>
<keyword evidence="3" id="KW-1185">Reference proteome</keyword>
<proteinExistence type="predicted"/>
<comment type="caution">
    <text evidence="2">The sequence shown here is derived from an EMBL/GenBank/DDBJ whole genome shotgun (WGS) entry which is preliminary data.</text>
</comment>
<accession>A0ABW1IMM4</accession>
<evidence type="ECO:0000313" key="2">
    <source>
        <dbReference type="EMBL" id="MFC5986274.1"/>
    </source>
</evidence>
<reference evidence="3" key="1">
    <citation type="journal article" date="2019" name="Int. J. Syst. Evol. Microbiol.">
        <title>The Global Catalogue of Microorganisms (GCM) 10K type strain sequencing project: providing services to taxonomists for standard genome sequencing and annotation.</title>
        <authorList>
            <consortium name="The Broad Institute Genomics Platform"/>
            <consortium name="The Broad Institute Genome Sequencing Center for Infectious Disease"/>
            <person name="Wu L."/>
            <person name="Ma J."/>
        </authorList>
    </citation>
    <scope>NUCLEOTIDE SEQUENCE [LARGE SCALE GENOMIC DNA]</scope>
    <source>
        <strain evidence="3">CCM 8749</strain>
    </source>
</reference>
<feature type="region of interest" description="Disordered" evidence="1">
    <location>
        <begin position="239"/>
        <end position="308"/>
    </location>
</feature>
<organism evidence="2 3">
    <name type="scientific">Marinicrinis lubricantis</name>
    <dbReference type="NCBI Taxonomy" id="2086470"/>
    <lineage>
        <taxon>Bacteria</taxon>
        <taxon>Bacillati</taxon>
        <taxon>Bacillota</taxon>
        <taxon>Bacilli</taxon>
        <taxon>Bacillales</taxon>
        <taxon>Paenibacillaceae</taxon>
    </lineage>
</organism>
<dbReference type="RefSeq" id="WP_379893605.1">
    <property type="nucleotide sequence ID" value="NZ_CBCSCT010000001.1"/>
</dbReference>
<feature type="compositionally biased region" description="Low complexity" evidence="1">
    <location>
        <begin position="285"/>
        <end position="304"/>
    </location>
</feature>
<evidence type="ECO:0000313" key="3">
    <source>
        <dbReference type="Proteomes" id="UP001596250"/>
    </source>
</evidence>
<feature type="compositionally biased region" description="Low complexity" evidence="1">
    <location>
        <begin position="335"/>
        <end position="356"/>
    </location>
</feature>
<sequence>MDVGMLVRSLLGNTRPSSAKALELKVGQVVKGVVMQLLSESEALLQIEGMPVRARLQTPLNPGQSTLLQVQPESENGYIVFKPLEQSQMPLQKQSLEQILKAWSLPVDGKHKQLLQLMRENQMPLEKNTAKQLLTVMSSLPKGMPAQQTVQTAALMLQKGLPLTGESLQAVHQIRFGEPMQQLLKQMTSELEQYVQSERTSTAQAAGGSAAGSTASEVPARLLQLLKGLSVLQNRIAHSDQASTTQPSGAAVPSNSNAEGHAQAGGVKMAAAGTESARTGFNSNPPSAAVVSPPGGAAPGAGAPHQLNHVPSAEIRSGELTANGQGQDKRASLNQTSNQVASSQQSASEAGRSAQAVAAKGGEAVHTGVSTSPSGEHELLKWFKQLGVHHERDSWKLLLRTMADTLPYEQNRDGLEFQRMKAGESQAGEAGGRGVQETVKSLLLQLAQLEELPHSLKESSSQLLQHITGQQLMMGQERGTMLSHMTFILPSGPQQEGKDISVTVQARRGSKGEIDANNCRLLFDLQLASLGNTMIDVQVTNQVVQLRVLNDEPGLEEWMQDNGAELKEGMKALGFLLSGMHQAPYPVSEGQAVAASQEEMNDSFILGQVHRKLAPPEYRGVDIRL</sequence>